<proteinExistence type="predicted"/>
<dbReference type="EMBL" id="QDEB01037609">
    <property type="protein sequence ID" value="RZC39080.1"/>
    <property type="molecule type" value="Genomic_DNA"/>
</dbReference>
<comment type="caution">
    <text evidence="2">The sequence shown here is derived from an EMBL/GenBank/DDBJ whole genome shotgun (WGS) entry which is preliminary data.</text>
</comment>
<reference evidence="2 3" key="1">
    <citation type="submission" date="2017-03" db="EMBL/GenBank/DDBJ databases">
        <title>Genome of the blue death feigning beetle - Asbolus verrucosus.</title>
        <authorList>
            <person name="Rider S.D."/>
        </authorList>
    </citation>
    <scope>NUCLEOTIDE SEQUENCE [LARGE SCALE GENOMIC DNA]</scope>
    <source>
        <strain evidence="2">Butters</strain>
        <tissue evidence="2">Head and leg muscle</tissue>
    </source>
</reference>
<dbReference type="Proteomes" id="UP000292052">
    <property type="component" value="Unassembled WGS sequence"/>
</dbReference>
<feature type="compositionally biased region" description="Basic and acidic residues" evidence="1">
    <location>
        <begin position="1"/>
        <end position="10"/>
    </location>
</feature>
<dbReference type="InterPro" id="IPR036397">
    <property type="entry name" value="RNaseH_sf"/>
</dbReference>
<evidence type="ECO:0000313" key="3">
    <source>
        <dbReference type="Proteomes" id="UP000292052"/>
    </source>
</evidence>
<organism evidence="2 3">
    <name type="scientific">Asbolus verrucosus</name>
    <name type="common">Desert ironclad beetle</name>
    <dbReference type="NCBI Taxonomy" id="1661398"/>
    <lineage>
        <taxon>Eukaryota</taxon>
        <taxon>Metazoa</taxon>
        <taxon>Ecdysozoa</taxon>
        <taxon>Arthropoda</taxon>
        <taxon>Hexapoda</taxon>
        <taxon>Insecta</taxon>
        <taxon>Pterygota</taxon>
        <taxon>Neoptera</taxon>
        <taxon>Endopterygota</taxon>
        <taxon>Coleoptera</taxon>
        <taxon>Polyphaga</taxon>
        <taxon>Cucujiformia</taxon>
        <taxon>Tenebrionidae</taxon>
        <taxon>Pimeliinae</taxon>
        <taxon>Asbolus</taxon>
    </lineage>
</organism>
<dbReference type="Gene3D" id="3.30.420.10">
    <property type="entry name" value="Ribonuclease H-like superfamily/Ribonuclease H"/>
    <property type="match status" value="1"/>
</dbReference>
<dbReference type="GO" id="GO:0003676">
    <property type="term" value="F:nucleic acid binding"/>
    <property type="evidence" value="ECO:0007669"/>
    <property type="project" value="InterPro"/>
</dbReference>
<protein>
    <submittedName>
        <fullName evidence="2">Uncharacterized protein</fullName>
    </submittedName>
</protein>
<dbReference type="AlphaFoldDB" id="A0A482W1V8"/>
<keyword evidence="3" id="KW-1185">Reference proteome</keyword>
<gene>
    <name evidence="2" type="ORF">BDFB_008861</name>
</gene>
<evidence type="ECO:0000256" key="1">
    <source>
        <dbReference type="SAM" id="MobiDB-lite"/>
    </source>
</evidence>
<feature type="non-terminal residue" evidence="2">
    <location>
        <position position="1"/>
    </location>
</feature>
<sequence length="110" mass="13015">ALQRYRETQRYTRRPGLGRSRSTSARDDRFLTLQGLRDRHQTAVELAQRHRDEPRFSLRSPDGPHRVWRRKGERYSSTTVVQNKNFWGESVMVSAEISLEAKTELFILQK</sequence>
<accession>A0A482W1V8</accession>
<evidence type="ECO:0000313" key="2">
    <source>
        <dbReference type="EMBL" id="RZC39080.1"/>
    </source>
</evidence>
<name>A0A482W1V8_ASBVE</name>
<dbReference type="OrthoDB" id="25402at2759"/>
<feature type="region of interest" description="Disordered" evidence="1">
    <location>
        <begin position="1"/>
        <end position="25"/>
    </location>
</feature>